<comment type="caution">
    <text evidence="7">The sequence shown here is derived from an EMBL/GenBank/DDBJ whole genome shotgun (WGS) entry which is preliminary data.</text>
</comment>
<evidence type="ECO:0000256" key="1">
    <source>
        <dbReference type="ARBA" id="ARBA00004167"/>
    </source>
</evidence>
<feature type="domain" description="Wall-associated receptor kinase galacturonan-binding" evidence="6">
    <location>
        <begin position="172"/>
        <end position="216"/>
    </location>
</feature>
<reference evidence="7 8" key="1">
    <citation type="journal article" date="2019" name="Genome Biol. Evol.">
        <title>Insights into the evolution of the New World diploid cottons (Gossypium, subgenus Houzingenia) based on genome sequencing.</title>
        <authorList>
            <person name="Grover C.E."/>
            <person name="Arick M.A. 2nd"/>
            <person name="Thrash A."/>
            <person name="Conover J.L."/>
            <person name="Sanders W.S."/>
            <person name="Peterson D.G."/>
            <person name="Frelichowski J.E."/>
            <person name="Scheffler J.A."/>
            <person name="Scheffler B.E."/>
            <person name="Wendel J.F."/>
        </authorList>
    </citation>
    <scope>NUCLEOTIDE SEQUENCE [LARGE SCALE GENOMIC DNA]</scope>
    <source>
        <strain evidence="7">6</strain>
        <tissue evidence="7">Leaf</tissue>
    </source>
</reference>
<dbReference type="InterPro" id="IPR025287">
    <property type="entry name" value="WAK_GUB"/>
</dbReference>
<comment type="subcellular location">
    <subcellularLocation>
        <location evidence="1">Membrane</location>
        <topology evidence="1">Single-pass membrane protein</topology>
    </subcellularLocation>
</comment>
<evidence type="ECO:0000256" key="2">
    <source>
        <dbReference type="ARBA" id="ARBA00022692"/>
    </source>
</evidence>
<gene>
    <name evidence="7" type="ORF">Goarm_022655</name>
</gene>
<dbReference type="GO" id="GO:0030247">
    <property type="term" value="F:polysaccharide binding"/>
    <property type="evidence" value="ECO:0007669"/>
    <property type="project" value="InterPro"/>
</dbReference>
<keyword evidence="8" id="KW-1185">Reference proteome</keyword>
<evidence type="ECO:0000259" key="6">
    <source>
        <dbReference type="Pfam" id="PF13947"/>
    </source>
</evidence>
<keyword evidence="5" id="KW-0472">Membrane</keyword>
<dbReference type="Pfam" id="PF13947">
    <property type="entry name" value="GUB_WAK_bind"/>
    <property type="match status" value="1"/>
</dbReference>
<evidence type="ECO:0000256" key="3">
    <source>
        <dbReference type="ARBA" id="ARBA00022729"/>
    </source>
</evidence>
<sequence>MHESDRVIQQLGCMQHIPPQPLKFNDLYKIDMRGRLDEYWVTFHKKYIEFWQYRYDYLPKLEPFLMSKLATSLDYMDWFRHHGKPYLVLASERSRQHHCRRPRQGSINPRSRGDAAEGSISLAHAHEDLIAMQPPSHWVAYKFHLSCEYRAITRGSRIALQLKSTESQQAICGEEVCGNVTIPSPFGIHSRCYSRSWFRVSCKQTHKGQKPFISINGIDLELLGSLFQDTILIKNPVSYVNCDHKGEVGSSTVNLTGTPFFFSSDYNYFGSVGCGNLATIFSNEADPLGGCIQPICGDGASESGCYNRISGNFTSNVVNMTAMYPTGKDDDKRCASAFIFSRLYFREDYPLPIGIHIETTHVPATLSWNSTYCGDA</sequence>
<dbReference type="Proteomes" id="UP000593575">
    <property type="component" value="Unassembled WGS sequence"/>
</dbReference>
<keyword evidence="4" id="KW-1133">Transmembrane helix</keyword>
<organism evidence="7 8">
    <name type="scientific">Gossypium armourianum</name>
    <dbReference type="NCBI Taxonomy" id="34283"/>
    <lineage>
        <taxon>Eukaryota</taxon>
        <taxon>Viridiplantae</taxon>
        <taxon>Streptophyta</taxon>
        <taxon>Embryophyta</taxon>
        <taxon>Tracheophyta</taxon>
        <taxon>Spermatophyta</taxon>
        <taxon>Magnoliopsida</taxon>
        <taxon>eudicotyledons</taxon>
        <taxon>Gunneridae</taxon>
        <taxon>Pentapetalae</taxon>
        <taxon>rosids</taxon>
        <taxon>malvids</taxon>
        <taxon>Malvales</taxon>
        <taxon>Malvaceae</taxon>
        <taxon>Malvoideae</taxon>
        <taxon>Gossypium</taxon>
    </lineage>
</organism>
<protein>
    <recommendedName>
        <fullName evidence="6">Wall-associated receptor kinase galacturonan-binding domain-containing protein</fullName>
    </recommendedName>
</protein>
<evidence type="ECO:0000313" key="8">
    <source>
        <dbReference type="Proteomes" id="UP000593575"/>
    </source>
</evidence>
<keyword evidence="2" id="KW-0812">Transmembrane</keyword>
<keyword evidence="3" id="KW-0732">Signal</keyword>
<evidence type="ECO:0000256" key="5">
    <source>
        <dbReference type="ARBA" id="ARBA00023136"/>
    </source>
</evidence>
<dbReference type="AlphaFoldDB" id="A0A7J9KEX3"/>
<evidence type="ECO:0000313" key="7">
    <source>
        <dbReference type="EMBL" id="MBA0845014.1"/>
    </source>
</evidence>
<evidence type="ECO:0000256" key="4">
    <source>
        <dbReference type="ARBA" id="ARBA00022989"/>
    </source>
</evidence>
<proteinExistence type="predicted"/>
<feature type="non-terminal residue" evidence="7">
    <location>
        <position position="1"/>
    </location>
</feature>
<name>A0A7J9KEX3_9ROSI</name>
<accession>A0A7J9KEX3</accession>
<dbReference type="EMBL" id="JABFAE010412065">
    <property type="protein sequence ID" value="MBA0845014.1"/>
    <property type="molecule type" value="Genomic_DNA"/>
</dbReference>
<dbReference type="PANTHER" id="PTHR33491">
    <property type="entry name" value="OSJNBA0016N04.9 PROTEIN"/>
    <property type="match status" value="1"/>
</dbReference>
<dbReference type="GO" id="GO:0016020">
    <property type="term" value="C:membrane"/>
    <property type="evidence" value="ECO:0007669"/>
    <property type="project" value="UniProtKB-SubCell"/>
</dbReference>